<evidence type="ECO:0000256" key="10">
    <source>
        <dbReference type="ARBA" id="ARBA00029409"/>
    </source>
</evidence>
<evidence type="ECO:0000256" key="7">
    <source>
        <dbReference type="ARBA" id="ARBA00022777"/>
    </source>
</evidence>
<dbReference type="PROSITE" id="PS00794">
    <property type="entry name" value="HPPK"/>
    <property type="match status" value="1"/>
</dbReference>
<evidence type="ECO:0000256" key="11">
    <source>
        <dbReference type="ARBA" id="ARBA00029766"/>
    </source>
</evidence>
<dbReference type="InterPro" id="IPR035907">
    <property type="entry name" value="Hppk_sf"/>
</dbReference>
<dbReference type="Pfam" id="PF01288">
    <property type="entry name" value="HPPK"/>
    <property type="match status" value="1"/>
</dbReference>
<keyword evidence="8" id="KW-0067">ATP-binding</keyword>
<dbReference type="STRING" id="1244108.SAMN05444004_12124"/>
<sequence>MPGRVIACSRLFRTPAWPPGAGPDFVNAAAVLSTSWSPGAVLDRLHRVEERHGRVRQRRWAPRVLDLDLLAAGQAIAPDVATFHRWMTLSADRQMVEAPETLVLPHPRLADRAFVLIPLLDVAPDWRHPVTGRTVRAMADALSAEKRREIRAIGTVDGVVNRKRGA</sequence>
<gene>
    <name evidence="14" type="ORF">SAMN05444004_12124</name>
</gene>
<accession>A0A1H3TZW8</accession>
<dbReference type="CDD" id="cd00483">
    <property type="entry name" value="HPPK"/>
    <property type="match status" value="1"/>
</dbReference>
<evidence type="ECO:0000256" key="6">
    <source>
        <dbReference type="ARBA" id="ARBA00022741"/>
    </source>
</evidence>
<feature type="domain" description="7,8-dihydro-6-hydroxymethylpterin-pyrophosphokinase" evidence="13">
    <location>
        <begin position="59"/>
        <end position="70"/>
    </location>
</feature>
<evidence type="ECO:0000256" key="12">
    <source>
        <dbReference type="ARBA" id="ARBA00033413"/>
    </source>
</evidence>
<keyword evidence="15" id="KW-1185">Reference proteome</keyword>
<keyword evidence="7 14" id="KW-0418">Kinase</keyword>
<dbReference type="EC" id="2.7.6.3" evidence="3"/>
<dbReference type="GO" id="GO:0046656">
    <property type="term" value="P:folic acid biosynthetic process"/>
    <property type="evidence" value="ECO:0007669"/>
    <property type="project" value="UniProtKB-KW"/>
</dbReference>
<evidence type="ECO:0000256" key="4">
    <source>
        <dbReference type="ARBA" id="ARBA00016218"/>
    </source>
</evidence>
<keyword evidence="5" id="KW-0808">Transferase</keyword>
<dbReference type="SUPFAM" id="SSF55083">
    <property type="entry name" value="6-hydroxymethyl-7,8-dihydropterin pyrophosphokinase, HPPK"/>
    <property type="match status" value="1"/>
</dbReference>
<organism evidence="14 15">
    <name type="scientific">Jannaschia faecimaris</name>
    <dbReference type="NCBI Taxonomy" id="1244108"/>
    <lineage>
        <taxon>Bacteria</taxon>
        <taxon>Pseudomonadati</taxon>
        <taxon>Pseudomonadota</taxon>
        <taxon>Alphaproteobacteria</taxon>
        <taxon>Rhodobacterales</taxon>
        <taxon>Roseobacteraceae</taxon>
        <taxon>Jannaschia</taxon>
    </lineage>
</organism>
<comment type="pathway">
    <text evidence="1">Cofactor biosynthesis; tetrahydrofolate biosynthesis; 2-amino-4-hydroxy-6-hydroxymethyl-7,8-dihydropteridine diphosphate from 7,8-dihydroneopterin triphosphate: step 4/4.</text>
</comment>
<reference evidence="15" key="1">
    <citation type="submission" date="2016-10" db="EMBL/GenBank/DDBJ databases">
        <authorList>
            <person name="Varghese N."/>
            <person name="Submissions S."/>
        </authorList>
    </citation>
    <scope>NUCLEOTIDE SEQUENCE [LARGE SCALE GENOMIC DNA]</scope>
    <source>
        <strain evidence="15">DSM 100420</strain>
    </source>
</reference>
<dbReference type="UniPathway" id="UPA00077">
    <property type="reaction ID" value="UER00155"/>
</dbReference>
<dbReference type="EMBL" id="FNPX01000021">
    <property type="protein sequence ID" value="SDZ55597.1"/>
    <property type="molecule type" value="Genomic_DNA"/>
</dbReference>
<evidence type="ECO:0000256" key="8">
    <source>
        <dbReference type="ARBA" id="ARBA00022840"/>
    </source>
</evidence>
<comment type="function">
    <text evidence="10">Catalyzes the transfer of pyrophosphate from adenosine triphosphate (ATP) to 6-hydroxymethyl-7,8-dihydropterin, an enzymatic step in folate biosynthesis pathway.</text>
</comment>
<evidence type="ECO:0000256" key="5">
    <source>
        <dbReference type="ARBA" id="ARBA00022679"/>
    </source>
</evidence>
<evidence type="ECO:0000256" key="3">
    <source>
        <dbReference type="ARBA" id="ARBA00013253"/>
    </source>
</evidence>
<evidence type="ECO:0000313" key="15">
    <source>
        <dbReference type="Proteomes" id="UP000198914"/>
    </source>
</evidence>
<dbReference type="GO" id="GO:0016301">
    <property type="term" value="F:kinase activity"/>
    <property type="evidence" value="ECO:0007669"/>
    <property type="project" value="UniProtKB-KW"/>
</dbReference>
<comment type="similarity">
    <text evidence="2">Belongs to the HPPK family.</text>
</comment>
<dbReference type="GO" id="GO:0005524">
    <property type="term" value="F:ATP binding"/>
    <property type="evidence" value="ECO:0007669"/>
    <property type="project" value="UniProtKB-KW"/>
</dbReference>
<evidence type="ECO:0000256" key="2">
    <source>
        <dbReference type="ARBA" id="ARBA00005810"/>
    </source>
</evidence>
<evidence type="ECO:0000256" key="9">
    <source>
        <dbReference type="ARBA" id="ARBA00022909"/>
    </source>
</evidence>
<dbReference type="PANTHER" id="PTHR43071">
    <property type="entry name" value="2-AMINO-4-HYDROXY-6-HYDROXYMETHYLDIHYDROPTERIDINE PYROPHOSPHOKINASE"/>
    <property type="match status" value="1"/>
</dbReference>
<dbReference type="Proteomes" id="UP000198914">
    <property type="component" value="Unassembled WGS sequence"/>
</dbReference>
<dbReference type="AlphaFoldDB" id="A0A1H3TZW8"/>
<dbReference type="GO" id="GO:0046654">
    <property type="term" value="P:tetrahydrofolate biosynthetic process"/>
    <property type="evidence" value="ECO:0007669"/>
    <property type="project" value="UniProtKB-UniPathway"/>
</dbReference>
<dbReference type="GO" id="GO:0003848">
    <property type="term" value="F:2-amino-4-hydroxy-6-hydroxymethyldihydropteridine diphosphokinase activity"/>
    <property type="evidence" value="ECO:0007669"/>
    <property type="project" value="UniProtKB-EC"/>
</dbReference>
<keyword evidence="6" id="KW-0547">Nucleotide-binding</keyword>
<proteinExistence type="inferred from homology"/>
<dbReference type="NCBIfam" id="TIGR01498">
    <property type="entry name" value="folK"/>
    <property type="match status" value="1"/>
</dbReference>
<evidence type="ECO:0000256" key="1">
    <source>
        <dbReference type="ARBA" id="ARBA00005051"/>
    </source>
</evidence>
<evidence type="ECO:0000259" key="13">
    <source>
        <dbReference type="PROSITE" id="PS00794"/>
    </source>
</evidence>
<evidence type="ECO:0000313" key="14">
    <source>
        <dbReference type="EMBL" id="SDZ55597.1"/>
    </source>
</evidence>
<dbReference type="PANTHER" id="PTHR43071:SF1">
    <property type="entry name" value="2-AMINO-4-HYDROXY-6-HYDROXYMETHYLDIHYDROPTERIDINE PYROPHOSPHOKINASE"/>
    <property type="match status" value="1"/>
</dbReference>
<protein>
    <recommendedName>
        <fullName evidence="4">2-amino-4-hydroxy-6-hydroxymethyldihydropteridine pyrophosphokinase</fullName>
        <ecNumber evidence="3">2.7.6.3</ecNumber>
    </recommendedName>
    <alternativeName>
        <fullName evidence="11">6-hydroxymethyl-7,8-dihydropterin pyrophosphokinase</fullName>
    </alternativeName>
    <alternativeName>
        <fullName evidence="12">7,8-dihydro-6-hydroxymethylpterin-pyrophosphokinase</fullName>
    </alternativeName>
</protein>
<dbReference type="InterPro" id="IPR000550">
    <property type="entry name" value="Hppk"/>
</dbReference>
<dbReference type="Gene3D" id="3.30.70.560">
    <property type="entry name" value="7,8-Dihydro-6-hydroxymethylpterin-pyrophosphokinase HPPK"/>
    <property type="match status" value="1"/>
</dbReference>
<keyword evidence="9" id="KW-0289">Folate biosynthesis</keyword>
<name>A0A1H3TZW8_9RHOB</name>